<dbReference type="CDD" id="cd23799">
    <property type="entry name" value="UBCc_UBE2J"/>
    <property type="match status" value="1"/>
</dbReference>
<reference evidence="3 4" key="1">
    <citation type="submission" date="2017-05" db="EMBL/GenBank/DDBJ databases">
        <title>Genome sequence for an aflatoxigenic pathogen of Argentinian peanut, Aspergillus arachidicola.</title>
        <authorList>
            <person name="Moore G."/>
            <person name="Beltz S.B."/>
            <person name="Mack B.M."/>
        </authorList>
    </citation>
    <scope>NUCLEOTIDE SEQUENCE [LARGE SCALE GENOMIC DNA]</scope>
    <source>
        <strain evidence="3 4">CBS 117610</strain>
    </source>
</reference>
<dbReference type="InterPro" id="IPR000608">
    <property type="entry name" value="UBC"/>
</dbReference>
<name>A0A2G7FLY0_9EURO</name>
<sequence>MATKAAFKRLTREYQNIQKNPPPYIIAHPSESNILEWHYILTGPPGTPYENGQYWGTLMFPPEYPFAPPAIRMHTPSGRFQPSARLCLSISDFHPKSFNPAWEVSTILIGLLSFMTSEEMTTGSVSASEAERRVLAARSRWWNSTGGGSHVISTPGVTPTAKGINNVKAGDGGLKFRAEWPELDQENWKWMRDNHIDTKTGQLIPDPNAAATTKCSPETSALRPRPTIITSPDRPTFTFIDHDDDLSSKRIKDVNARRTIRSHVMRDVRRRERLAGLKRVSRREGLAGKAGVQSNFEDSPPGRASPTRLANPSSEPKLLMGRGPPRDIAKNKEKRRQQPDRRYASHSISTGSISIPPQFPTSWLVDPFSTLPGASDVPIITTRLVFYWGTVFVPMTFPKEHAFNERAKTEMAVQSSFTDQGSFFGLMSMCAAHRAVLAGHHSQFQATSEASRHFLHDADYYVMKARCIREMNIKLCNPALSLSNEAFGTIINLLTGALIAGLFEEARMHLRGLKRMVDLRGGITDNSIHQSSMLAAILTTDVKAASGLMTQPVFPVARDLQPISASIQERIAPSDTSELQRLGVAFVSNPHLSSCLLSILRAMRDIVLYGQACNQNPAVLCTDDHEFFRTLNREVEHKLLSHVYSEYTTRGMPISEATSYLGSLEAVTRIASICYLNHFLIVSPPSSGLGRALTRHLKQAMADCPWPPLSKEGHGLLAWVLFIGAQSSAGQVERPWFVERLSRIALVCGWHTWRQMSDVLIDYFYLPSTNQAGWESIWNEAMV</sequence>
<feature type="compositionally biased region" description="Basic and acidic residues" evidence="1">
    <location>
        <begin position="324"/>
        <end position="343"/>
    </location>
</feature>
<dbReference type="SMART" id="SM00212">
    <property type="entry name" value="UBCc"/>
    <property type="match status" value="1"/>
</dbReference>
<keyword evidence="4" id="KW-1185">Reference proteome</keyword>
<evidence type="ECO:0000256" key="1">
    <source>
        <dbReference type="SAM" id="MobiDB-lite"/>
    </source>
</evidence>
<dbReference type="AlphaFoldDB" id="A0A2G7FLY0"/>
<dbReference type="PANTHER" id="PTHR37540:SF5">
    <property type="entry name" value="TRANSCRIPTION FACTOR DOMAIN-CONTAINING PROTEIN"/>
    <property type="match status" value="1"/>
</dbReference>
<proteinExistence type="predicted"/>
<comment type="caution">
    <text evidence="3">The sequence shown here is derived from an EMBL/GenBank/DDBJ whole genome shotgun (WGS) entry which is preliminary data.</text>
</comment>
<dbReference type="Proteomes" id="UP000231358">
    <property type="component" value="Unassembled WGS sequence"/>
</dbReference>
<evidence type="ECO:0000313" key="3">
    <source>
        <dbReference type="EMBL" id="PIG81295.1"/>
    </source>
</evidence>
<dbReference type="STRING" id="656916.A0A2G7FLY0"/>
<gene>
    <name evidence="3" type="ORF">AARAC_009217</name>
</gene>
<dbReference type="Gene3D" id="3.10.110.10">
    <property type="entry name" value="Ubiquitin Conjugating Enzyme"/>
    <property type="match status" value="1"/>
</dbReference>
<dbReference type="Pfam" id="PF00179">
    <property type="entry name" value="UQ_con"/>
    <property type="match status" value="1"/>
</dbReference>
<feature type="region of interest" description="Disordered" evidence="1">
    <location>
        <begin position="199"/>
        <end position="236"/>
    </location>
</feature>
<dbReference type="PANTHER" id="PTHR37540">
    <property type="entry name" value="TRANSCRIPTION FACTOR (ACR-2), PUTATIVE-RELATED-RELATED"/>
    <property type="match status" value="1"/>
</dbReference>
<accession>A0A2G7FLY0</accession>
<dbReference type="EMBL" id="NEXV01000568">
    <property type="protein sequence ID" value="PIG81295.1"/>
    <property type="molecule type" value="Genomic_DNA"/>
</dbReference>
<evidence type="ECO:0000259" key="2">
    <source>
        <dbReference type="PROSITE" id="PS50127"/>
    </source>
</evidence>
<organism evidence="3 4">
    <name type="scientific">Aspergillus arachidicola</name>
    <dbReference type="NCBI Taxonomy" id="656916"/>
    <lineage>
        <taxon>Eukaryota</taxon>
        <taxon>Fungi</taxon>
        <taxon>Dikarya</taxon>
        <taxon>Ascomycota</taxon>
        <taxon>Pezizomycotina</taxon>
        <taxon>Eurotiomycetes</taxon>
        <taxon>Eurotiomycetidae</taxon>
        <taxon>Eurotiales</taxon>
        <taxon>Aspergillaceae</taxon>
        <taxon>Aspergillus</taxon>
        <taxon>Aspergillus subgen. Circumdati</taxon>
    </lineage>
</organism>
<dbReference type="InterPro" id="IPR021858">
    <property type="entry name" value="Fun_TF"/>
</dbReference>
<feature type="compositionally biased region" description="Polar residues" evidence="1">
    <location>
        <begin position="210"/>
        <end position="219"/>
    </location>
</feature>
<feature type="region of interest" description="Disordered" evidence="1">
    <location>
        <begin position="279"/>
        <end position="353"/>
    </location>
</feature>
<dbReference type="InterPro" id="IPR016135">
    <property type="entry name" value="UBQ-conjugating_enzyme/RWD"/>
</dbReference>
<dbReference type="SUPFAM" id="SSF54495">
    <property type="entry name" value="UBC-like"/>
    <property type="match status" value="1"/>
</dbReference>
<evidence type="ECO:0000313" key="4">
    <source>
        <dbReference type="Proteomes" id="UP000231358"/>
    </source>
</evidence>
<protein>
    <submittedName>
        <fullName evidence="3">Tachykinin family protein</fullName>
    </submittedName>
</protein>
<dbReference type="FunFam" id="3.10.110.10:FF:000058">
    <property type="entry name" value="Ubiquitin-conjugating enzyme E2 6"/>
    <property type="match status" value="1"/>
</dbReference>
<feature type="domain" description="UBC core" evidence="2">
    <location>
        <begin position="5"/>
        <end position="155"/>
    </location>
</feature>
<dbReference type="PROSITE" id="PS50127">
    <property type="entry name" value="UBC_2"/>
    <property type="match status" value="1"/>
</dbReference>
<dbReference type="Pfam" id="PF11951">
    <property type="entry name" value="Fungal_trans_2"/>
    <property type="match status" value="1"/>
</dbReference>